<sequence length="612" mass="69635">MKFLKSLFLKIKAKSTMQTYQKPLLVTLLSLLIINFIILFIVSLIAFGIDNNKYEAYFFEGRFAAAFVTAVKWMIAPNSILEYDTNHLSMMVLAAVTIVVEMVLFSGAIVAMVTTSLRSYIDKKSKAKGKIVLSNHFVILNWNSKVPDIIFNLMQKGFKNNIVILSNQTKEYIESEIKSLFLANDVTQKYKANLIIKEGDSLLRGNLDDISIEKASEIVVMAREDMVDYDDDDILNSDLLNLKIILRLGSFGIKSNTQIVVETNSDETRKQIENISFTVNSLKNKSIIPVSFNKKIGQIIAQSIVDPEMALVYLELFSFEGAEFYSLNSKESVSDFMKIHDNSIPVVTLNKLFVLANDEKEIQKRRNAPYESNVVLKPRGPVRHDPCSIFVIGDNQKREFILDNLNRSAESPEFKYTIKHYHKDENDKLIQDIKEATGEKKVLILSDDSVAEESYDANVFVTLIALSKAFPKRENLTYITEILDSRNLSSIRDFDIHNTIISNKMMSLLITQLAMNQDSKKFFDKLLTTDHAFDANDFDIAVNPASSVIEMDKDLIFKSKAELLSSFYKCFKGENILLGICRGDNVIFFHENQDEKKDVVIHPTDSLVYVKF</sequence>
<evidence type="ECO:0000256" key="1">
    <source>
        <dbReference type="SAM" id="Phobius"/>
    </source>
</evidence>
<dbReference type="InterPro" id="IPR044849">
    <property type="entry name" value="CASTOR/POLLUX/SYM8-like"/>
</dbReference>
<evidence type="ECO:0000313" key="2">
    <source>
        <dbReference type="EMBL" id="RIA75608.1"/>
    </source>
</evidence>
<feature type="transmembrane region" description="Helical" evidence="1">
    <location>
        <begin position="56"/>
        <end position="76"/>
    </location>
</feature>
<evidence type="ECO:0008006" key="4">
    <source>
        <dbReference type="Google" id="ProtNLM"/>
    </source>
</evidence>
<feature type="transmembrane region" description="Helical" evidence="1">
    <location>
        <begin position="24"/>
        <end position="49"/>
    </location>
</feature>
<dbReference type="Proteomes" id="UP000266506">
    <property type="component" value="Unassembled WGS sequence"/>
</dbReference>
<dbReference type="PANTHER" id="PTHR31563:SF10">
    <property type="entry name" value="ION CHANNEL POLLUX-RELATED"/>
    <property type="match status" value="1"/>
</dbReference>
<keyword evidence="1" id="KW-0812">Transmembrane</keyword>
<dbReference type="RefSeq" id="WP_119016475.1">
    <property type="nucleotide sequence ID" value="NZ_QXEV01000015.1"/>
</dbReference>
<dbReference type="PANTHER" id="PTHR31563">
    <property type="entry name" value="ION CHANNEL POLLUX-RELATED"/>
    <property type="match status" value="1"/>
</dbReference>
<accession>A0A397RPK1</accession>
<proteinExistence type="predicted"/>
<keyword evidence="3" id="KW-1185">Reference proteome</keyword>
<name>A0A397RPK1_9MOLU</name>
<dbReference type="Gene3D" id="3.40.50.720">
    <property type="entry name" value="NAD(P)-binding Rossmann-like Domain"/>
    <property type="match status" value="1"/>
</dbReference>
<gene>
    <name evidence="2" type="ORF">EI71_01346</name>
</gene>
<protein>
    <recommendedName>
        <fullName evidence="4">Castor and Pollux protein voltage-gated ion channel component</fullName>
    </recommendedName>
</protein>
<dbReference type="EMBL" id="QXEV01000015">
    <property type="protein sequence ID" value="RIA75608.1"/>
    <property type="molecule type" value="Genomic_DNA"/>
</dbReference>
<dbReference type="AlphaFoldDB" id="A0A397RPK1"/>
<feature type="transmembrane region" description="Helical" evidence="1">
    <location>
        <begin position="88"/>
        <end position="114"/>
    </location>
</feature>
<comment type="caution">
    <text evidence="2">The sequence shown here is derived from an EMBL/GenBank/DDBJ whole genome shotgun (WGS) entry which is preliminary data.</text>
</comment>
<keyword evidence="1" id="KW-1133">Transmembrane helix</keyword>
<dbReference type="GO" id="GO:0006811">
    <property type="term" value="P:monoatomic ion transport"/>
    <property type="evidence" value="ECO:0007669"/>
    <property type="project" value="InterPro"/>
</dbReference>
<organism evidence="2 3">
    <name type="scientific">Anaeroplasma bactoclasticum</name>
    <dbReference type="NCBI Taxonomy" id="2088"/>
    <lineage>
        <taxon>Bacteria</taxon>
        <taxon>Bacillati</taxon>
        <taxon>Mycoplasmatota</taxon>
        <taxon>Mollicutes</taxon>
        <taxon>Anaeroplasmatales</taxon>
        <taxon>Anaeroplasmataceae</taxon>
        <taxon>Anaeroplasma</taxon>
    </lineage>
</organism>
<reference evidence="2 3" key="1">
    <citation type="submission" date="2018-08" db="EMBL/GenBank/DDBJ databases">
        <title>Genomic Encyclopedia of Archaeal and Bacterial Type Strains, Phase II (KMG-II): from individual species to whole genera.</title>
        <authorList>
            <person name="Goeker M."/>
        </authorList>
    </citation>
    <scope>NUCLEOTIDE SEQUENCE [LARGE SCALE GENOMIC DNA]</scope>
    <source>
        <strain evidence="2 3">ATCC 27112</strain>
    </source>
</reference>
<evidence type="ECO:0000313" key="3">
    <source>
        <dbReference type="Proteomes" id="UP000266506"/>
    </source>
</evidence>
<dbReference type="InParanoid" id="A0A397RPK1"/>
<keyword evidence="1" id="KW-0472">Membrane</keyword>
<dbReference type="OrthoDB" id="305351at2"/>